<dbReference type="InterPro" id="IPR009029">
    <property type="entry name" value="HMG_CoA_Rdtase_sub-bd_dom_sf"/>
</dbReference>
<keyword evidence="7" id="KW-0472">Membrane</keyword>
<keyword evidence="7" id="KW-1133">Transmembrane helix</keyword>
<dbReference type="InterPro" id="IPR023076">
    <property type="entry name" value="HMG_CoA_Rdtase_CS"/>
</dbReference>
<dbReference type="GO" id="GO:0015936">
    <property type="term" value="P:coenzyme A metabolic process"/>
    <property type="evidence" value="ECO:0007669"/>
    <property type="project" value="InterPro"/>
</dbReference>
<comment type="pathway">
    <text evidence="1">Metabolic intermediate biosynthesis; (R)-mevalonate biosynthesis; (R)-mevalonate from acetyl-CoA: step 3/3.</text>
</comment>
<keyword evidence="7" id="KW-0812">Transmembrane</keyword>
<keyword evidence="6" id="KW-0560">Oxidoreductase</keyword>
<dbReference type="Pfam" id="PF00368">
    <property type="entry name" value="HMG-CoA_red"/>
    <property type="match status" value="2"/>
</dbReference>
<accession>A0A1I9G6Q9</accession>
<evidence type="ECO:0000256" key="6">
    <source>
        <dbReference type="ARBA" id="ARBA00023002"/>
    </source>
</evidence>
<dbReference type="GO" id="GO:0008299">
    <property type="term" value="P:isoprenoid biosynthetic process"/>
    <property type="evidence" value="ECO:0007669"/>
    <property type="project" value="InterPro"/>
</dbReference>
<organism evidence="8">
    <name type="scientific">Brugia malayi</name>
    <name type="common">Filarial nematode worm</name>
    <dbReference type="NCBI Taxonomy" id="6279"/>
    <lineage>
        <taxon>Eukaryota</taxon>
        <taxon>Metazoa</taxon>
        <taxon>Ecdysozoa</taxon>
        <taxon>Nematoda</taxon>
        <taxon>Chromadorea</taxon>
        <taxon>Rhabditida</taxon>
        <taxon>Spirurina</taxon>
        <taxon>Spiruromorpha</taxon>
        <taxon>Filarioidea</taxon>
        <taxon>Onchocercidae</taxon>
        <taxon>Brugia</taxon>
    </lineage>
</organism>
<dbReference type="SUPFAM" id="SSF56542">
    <property type="entry name" value="Substrate-binding domain of HMG-CoA reductase"/>
    <property type="match status" value="1"/>
</dbReference>
<evidence type="ECO:0000313" key="8">
    <source>
        <dbReference type="EMBL" id="CDQ03476.1"/>
    </source>
</evidence>
<keyword evidence="5" id="KW-0521">NADP</keyword>
<dbReference type="Gene3D" id="1.10.3270.10">
    <property type="entry name" value="HMGR, N-terminal domain"/>
    <property type="match status" value="1"/>
</dbReference>
<dbReference type="GO" id="GO:0004420">
    <property type="term" value="F:hydroxymethylglutaryl-CoA reductase (NADPH) activity"/>
    <property type="evidence" value="ECO:0007669"/>
    <property type="project" value="UniProtKB-EC"/>
</dbReference>
<sequence>MQGIRMAECLKWVGNFMIDEVWLSKKINDVIVDKDDQWRIKLFNDIISEIGENFKYKSTPCKTVFGNGADTEDVNDQTITYNSDSNNELTVSENSKTNETTSALIRNLKLGKTTDNCASLNDKEIIQLLNFGHLKQRDLEQKLSYDFLRAVSLRRSHFYETANISFQNLPFQQYDYSYVNGSCCENVIGYVPVPTGIVGPLLVNGRKCFVPMSTTEGALVASTNRGCRAVFESGGVTVRMYRDGMTRAPVVQFANVARTLEMKDFLDSSTGFEEIKAVFDSTSSFARLQRLETDITGRLLFIRFEAKTGDAMGMNMVSKGTNAALSYLKQKCPEMEVLSLSGNYCVDKKASAINWLLFFFTCNYFMPLIFYSFMLYFFLSVLTHLSIRGFCRIKGRGKSVVAEAVISAAVVQTVLKTTVDALVRLGQAKLLIGSSMAGTIGGWNAHAANIVAAIFIATGQDVAQVVSSSMCLTTMEKTELDDLYISCSMRCLEVGTVGGGTILPAQNACLQMMGCVTATSVPGECAKHLAEIICSTVLAGELSLLAAQCSNDLVKSHIRLNRSTRCLMTSADSVCDSRHESSSVTHDNDQQKKVRVEISFRDHPAEKPVKFEMQCSNIL</sequence>
<evidence type="ECO:0000256" key="2">
    <source>
        <dbReference type="ARBA" id="ARBA00007661"/>
    </source>
</evidence>
<evidence type="ECO:0000256" key="5">
    <source>
        <dbReference type="ARBA" id="ARBA00022857"/>
    </source>
</evidence>
<dbReference type="AlphaFoldDB" id="A0A1I9G6Q9"/>
<dbReference type="PROSITE" id="PS50065">
    <property type="entry name" value="HMG_COA_REDUCTASE_4"/>
    <property type="match status" value="1"/>
</dbReference>
<dbReference type="FunFam" id="3.30.70.420:FF:000001">
    <property type="entry name" value="3-hydroxy-3-methylglutaryl coenzyme A reductase"/>
    <property type="match status" value="1"/>
</dbReference>
<dbReference type="PANTHER" id="PTHR10572:SF24">
    <property type="entry name" value="3-HYDROXY-3-METHYLGLUTARYL-COENZYME A REDUCTASE"/>
    <property type="match status" value="1"/>
</dbReference>
<dbReference type="Gene3D" id="3.90.770.10">
    <property type="entry name" value="3-hydroxy-3-methylglutaryl-coenzyme A Reductase, Chain A, domain 2"/>
    <property type="match status" value="1"/>
</dbReference>
<comment type="similarity">
    <text evidence="2">Belongs to the HMG-CoA reductase family.</text>
</comment>
<evidence type="ECO:0000256" key="7">
    <source>
        <dbReference type="SAM" id="Phobius"/>
    </source>
</evidence>
<dbReference type="PROSITE" id="PS00066">
    <property type="entry name" value="HMG_COA_REDUCTASE_1"/>
    <property type="match status" value="1"/>
</dbReference>
<dbReference type="InterPro" id="IPR002202">
    <property type="entry name" value="HMG_CoA_Rdtase"/>
</dbReference>
<proteinExistence type="inferred from homology"/>
<dbReference type="PRINTS" id="PR00071">
    <property type="entry name" value="HMGCOARDTASE"/>
</dbReference>
<dbReference type="GO" id="GO:0005789">
    <property type="term" value="C:endoplasmic reticulum membrane"/>
    <property type="evidence" value="ECO:0007669"/>
    <property type="project" value="TreeGrafter"/>
</dbReference>
<name>A0A1I9G6Q9_BRUMA</name>
<reference evidence="8" key="1">
    <citation type="journal article" date="2007" name="Science">
        <title>Draft genome of the filarial nematode parasite Brugia malayi.</title>
        <authorList>
            <person name="Ghedin E."/>
            <person name="Wang S."/>
            <person name="Spiro D."/>
            <person name="Caler E."/>
            <person name="Zhao Q."/>
            <person name="Crabtree J."/>
            <person name="Allen J.E."/>
            <person name="Delcher A.L."/>
            <person name="Guiliano D.B."/>
            <person name="Miranda-Saavedra D."/>
            <person name="Angiuoli S.V."/>
            <person name="Creasy T."/>
            <person name="Amedeo P."/>
            <person name="Haas B."/>
            <person name="El-Sayed N.M."/>
            <person name="Wortman J.R."/>
            <person name="Feldblyum T."/>
            <person name="Tallon L."/>
            <person name="Schatz M."/>
            <person name="Shumway M."/>
            <person name="Koo H."/>
            <person name="Salzberg S.L."/>
            <person name="Schobel S."/>
            <person name="Pertea M."/>
            <person name="Pop M."/>
            <person name="White O."/>
            <person name="Barton G.J."/>
            <person name="Carlow C.K."/>
            <person name="Crawford M.J."/>
            <person name="Daub J."/>
            <person name="Dimmic M.W."/>
            <person name="Estes C.F."/>
            <person name="Foster J.M."/>
            <person name="Ganatra M."/>
            <person name="Gregory W.F."/>
            <person name="Johnson N.M."/>
            <person name="Jin J."/>
            <person name="Komuniecki R."/>
            <person name="Korf I."/>
            <person name="Kumar S."/>
            <person name="Laney S."/>
            <person name="Li B.W."/>
            <person name="Li W."/>
            <person name="Lindblom T.H."/>
            <person name="Lustigman S."/>
            <person name="Ma D."/>
            <person name="Maina C.V."/>
            <person name="Martin D.M."/>
            <person name="McCarter J.P."/>
            <person name="McReynolds L."/>
            <person name="Mitreva M."/>
            <person name="Nutman T.B."/>
            <person name="Parkinson J."/>
            <person name="Peregrin-Alvarez J.M."/>
            <person name="Poole C."/>
            <person name="Ren Q."/>
            <person name="Saunders L."/>
            <person name="Sluder A.E."/>
            <person name="Smith K."/>
            <person name="Stanke M."/>
            <person name="Unnasch T.R."/>
            <person name="Ware J."/>
            <person name="Wei A.D."/>
            <person name="Weil G."/>
            <person name="Williams D.J."/>
            <person name="Zhang Y."/>
            <person name="Williams S.A."/>
            <person name="Fraser-Liggett C."/>
            <person name="Slatko B."/>
            <person name="Blaxter M.L."/>
            <person name="Scott A.L."/>
        </authorList>
    </citation>
    <scope>NUCLEOTIDE SEQUENCE</scope>
    <source>
        <strain evidence="8">FR3</strain>
    </source>
</reference>
<dbReference type="EMBL" id="LN856769">
    <property type="protein sequence ID" value="CDQ03476.1"/>
    <property type="molecule type" value="Genomic_DNA"/>
</dbReference>
<dbReference type="CDD" id="cd00643">
    <property type="entry name" value="HMG-CoA_reductase_classI"/>
    <property type="match status" value="1"/>
</dbReference>
<dbReference type="InterPro" id="IPR023282">
    <property type="entry name" value="HMG_CoA_Rdtase_N"/>
</dbReference>
<dbReference type="InterPro" id="IPR004554">
    <property type="entry name" value="HMG_CoA_Rdtase_eu_arc"/>
</dbReference>
<dbReference type="InterPro" id="IPR023074">
    <property type="entry name" value="HMG_CoA_Rdtase_cat_sf"/>
</dbReference>
<gene>
    <name evidence="8" type="primary">Bma-hmgr-1</name>
    <name evidence="8" type="ORF">BM_Bm3201</name>
</gene>
<dbReference type="GO" id="GO:0005778">
    <property type="term" value="C:peroxisomal membrane"/>
    <property type="evidence" value="ECO:0007669"/>
    <property type="project" value="TreeGrafter"/>
</dbReference>
<evidence type="ECO:0000256" key="4">
    <source>
        <dbReference type="ARBA" id="ARBA00016920"/>
    </source>
</evidence>
<dbReference type="PANTHER" id="PTHR10572">
    <property type="entry name" value="3-HYDROXY-3-METHYLGLUTARYL-COENZYME A REDUCTASE"/>
    <property type="match status" value="1"/>
</dbReference>
<evidence type="ECO:0000256" key="1">
    <source>
        <dbReference type="ARBA" id="ARBA00005084"/>
    </source>
</evidence>
<dbReference type="SUPFAM" id="SSF55035">
    <property type="entry name" value="NAD-binding domain of HMG-CoA reductase"/>
    <property type="match status" value="1"/>
</dbReference>
<reference evidence="8" key="2">
    <citation type="submission" date="2012-12" db="EMBL/GenBank/DDBJ databases">
        <authorList>
            <consortium name="WormBase Consortium"/>
            <person name="Ghedin E."/>
            <person name="Paulini M."/>
        </authorList>
    </citation>
    <scope>NUCLEOTIDE SEQUENCE</scope>
    <source>
        <strain evidence="8">FR3</strain>
    </source>
</reference>
<dbReference type="InterPro" id="IPR009023">
    <property type="entry name" value="HMG_CoA_Rdtase_NAD(P)-bd_sf"/>
</dbReference>
<dbReference type="GO" id="GO:0016126">
    <property type="term" value="P:sterol biosynthetic process"/>
    <property type="evidence" value="ECO:0007669"/>
    <property type="project" value="TreeGrafter"/>
</dbReference>
<dbReference type="EC" id="1.1.1.34" evidence="3"/>
<dbReference type="OMA" id="VGRNIEN"/>
<protein>
    <recommendedName>
        <fullName evidence="4">3-hydroxy-3-methylglutaryl-coenzyme A reductase</fullName>
        <ecNumber evidence="3">1.1.1.34</ecNumber>
    </recommendedName>
</protein>
<feature type="transmembrane region" description="Helical" evidence="7">
    <location>
        <begin position="355"/>
        <end position="379"/>
    </location>
</feature>
<dbReference type="Gene3D" id="3.30.70.420">
    <property type="entry name" value="Hydroxymethylglutaryl-CoA reductase, class I/II, NAD/NADP-binding domain"/>
    <property type="match status" value="1"/>
</dbReference>
<dbReference type="PROSITE" id="PS00318">
    <property type="entry name" value="HMG_COA_REDUCTASE_2"/>
    <property type="match status" value="1"/>
</dbReference>
<evidence type="ECO:0000256" key="3">
    <source>
        <dbReference type="ARBA" id="ARBA00012999"/>
    </source>
</evidence>